<feature type="compositionally biased region" description="Acidic residues" evidence="1">
    <location>
        <begin position="664"/>
        <end position="682"/>
    </location>
</feature>
<feature type="compositionally biased region" description="Basic residues" evidence="1">
    <location>
        <begin position="594"/>
        <end position="610"/>
    </location>
</feature>
<accession>A0A1B6H041</accession>
<feature type="compositionally biased region" description="Basic and acidic residues" evidence="1">
    <location>
        <begin position="560"/>
        <end position="593"/>
    </location>
</feature>
<dbReference type="AlphaFoldDB" id="A0A1B6H041"/>
<feature type="non-terminal residue" evidence="2">
    <location>
        <position position="1"/>
    </location>
</feature>
<feature type="region of interest" description="Disordered" evidence="1">
    <location>
        <begin position="498"/>
        <end position="741"/>
    </location>
</feature>
<feature type="non-terminal residue" evidence="2">
    <location>
        <position position="741"/>
    </location>
</feature>
<feature type="compositionally biased region" description="Basic and acidic residues" evidence="1">
    <location>
        <begin position="531"/>
        <end position="545"/>
    </location>
</feature>
<sequence>YYNNSPARYDNRYEDRPGRGYQQQSAQSRIDSGQSRYSNRRYDNYTDTMPPGTEPTGYDQYGGDYSREHRVVVTIPSESRESKREREVREAAARDWERTRDRELEQREKERLREYEEYHRSSYRKSSSPDKHRKRSHERTHERGKENKQHTGEAIEAISIRDQNVEPVYNPRPVEVNRARIPVLVDLKKEPSVEKDRKKDKEESAIPLKDKEKKKDKDKKKKRKEEGEKKEKKKKRKEKKEGSVKGKSEEKIVPLKTTEGKPIVVGGKGESAPIDSLYGDIEGAKVDEQVVQNYGKVEQQKQVEGEAIEILDDSITETKENVMLAPVPELSKWELDEDLPSQEDRISGDDGSNSTDKKIVTSEVLKRAENAIFQKAINAIRPLDVNKKPTAPEKTTEKVKEKKEVKEIPSKDQSAQESIKISPERTSESREARKVANSIQITIPSHQTKAPERSVEIASAHVTVDSSEVSKSRTRLDRSKIQVASVPLVPASPVRVSAKERLGAKVETDREEIRRVRSTVERKSRSKTPKRYFERKYSDREKQREISPGGRRVVVSTSWSREREREDSRKRVSESNRTLERRSEKNHDKEKDRRRDKRSRSSSRERRNKKELKAEKIVVRKREEKPEERQVTVKVEPKKDGTEKKSRKNPRLSSDRKKSALDEANFEPDYDESEPESEPEVPGEEKNLLVNVTLNQPSPTKKRSRSPSEGKDKKKIKSEGEMSKSPDKTMKDKEGEKLKKS</sequence>
<feature type="compositionally biased region" description="Basic and acidic residues" evidence="1">
    <location>
        <begin position="611"/>
        <end position="644"/>
    </location>
</feature>
<organism evidence="2">
    <name type="scientific">Cuerna arida</name>
    <dbReference type="NCBI Taxonomy" id="1464854"/>
    <lineage>
        <taxon>Eukaryota</taxon>
        <taxon>Metazoa</taxon>
        <taxon>Ecdysozoa</taxon>
        <taxon>Arthropoda</taxon>
        <taxon>Hexapoda</taxon>
        <taxon>Insecta</taxon>
        <taxon>Pterygota</taxon>
        <taxon>Neoptera</taxon>
        <taxon>Paraneoptera</taxon>
        <taxon>Hemiptera</taxon>
        <taxon>Auchenorrhyncha</taxon>
        <taxon>Membracoidea</taxon>
        <taxon>Cicadellidae</taxon>
        <taxon>Cicadellinae</taxon>
        <taxon>Proconiini</taxon>
        <taxon>Cuerna</taxon>
    </lineage>
</organism>
<feature type="compositionally biased region" description="Basic and acidic residues" evidence="1">
    <location>
        <begin position="239"/>
        <end position="253"/>
    </location>
</feature>
<feature type="compositionally biased region" description="Basic and acidic residues" evidence="1">
    <location>
        <begin position="706"/>
        <end position="741"/>
    </location>
</feature>
<feature type="compositionally biased region" description="Basic and acidic residues" evidence="1">
    <location>
        <begin position="78"/>
        <end position="120"/>
    </location>
</feature>
<name>A0A1B6H041_9HEMI</name>
<evidence type="ECO:0000313" key="2">
    <source>
        <dbReference type="EMBL" id="JAS68027.1"/>
    </source>
</evidence>
<dbReference type="EMBL" id="GECZ01001742">
    <property type="protein sequence ID" value="JAS68027.1"/>
    <property type="molecule type" value="Transcribed_RNA"/>
</dbReference>
<feature type="compositionally biased region" description="Basic and acidic residues" evidence="1">
    <location>
        <begin position="422"/>
        <end position="434"/>
    </location>
</feature>
<feature type="region of interest" description="Disordered" evidence="1">
    <location>
        <begin position="333"/>
        <end position="358"/>
    </location>
</feature>
<feature type="compositionally biased region" description="Basic and acidic residues" evidence="1">
    <location>
        <begin position="384"/>
        <end position="410"/>
    </location>
</feature>
<feature type="compositionally biased region" description="Basic and acidic residues" evidence="1">
    <location>
        <begin position="186"/>
        <end position="215"/>
    </location>
</feature>
<proteinExistence type="predicted"/>
<feature type="compositionally biased region" description="Polar residues" evidence="1">
    <location>
        <begin position="437"/>
        <end position="448"/>
    </location>
</feature>
<feature type="region of interest" description="Disordered" evidence="1">
    <location>
        <begin position="383"/>
        <end position="453"/>
    </location>
</feature>
<feature type="compositionally biased region" description="Polar residues" evidence="1">
    <location>
        <begin position="21"/>
        <end position="37"/>
    </location>
</feature>
<feature type="compositionally biased region" description="Basic and acidic residues" evidence="1">
    <location>
        <begin position="498"/>
        <end position="523"/>
    </location>
</feature>
<feature type="compositionally biased region" description="Basic and acidic residues" evidence="1">
    <location>
        <begin position="139"/>
        <end position="153"/>
    </location>
</feature>
<evidence type="ECO:0000256" key="1">
    <source>
        <dbReference type="SAM" id="MobiDB-lite"/>
    </source>
</evidence>
<feature type="compositionally biased region" description="Basic and acidic residues" evidence="1">
    <location>
        <begin position="9"/>
        <end position="18"/>
    </location>
</feature>
<protein>
    <submittedName>
        <fullName evidence="2">Uncharacterized protein</fullName>
    </submittedName>
</protein>
<reference evidence="2" key="1">
    <citation type="submission" date="2015-11" db="EMBL/GenBank/DDBJ databases">
        <title>De novo transcriptome assembly of four potential Pierce s Disease insect vectors from Arizona vineyards.</title>
        <authorList>
            <person name="Tassone E.E."/>
        </authorList>
    </citation>
    <scope>NUCLEOTIDE SEQUENCE</scope>
</reference>
<gene>
    <name evidence="2" type="ORF">g.11344</name>
</gene>
<feature type="region of interest" description="Disordered" evidence="1">
    <location>
        <begin position="1"/>
        <end position="256"/>
    </location>
</feature>